<evidence type="ECO:0000313" key="3">
    <source>
        <dbReference type="EMBL" id="MBD8528258.1"/>
    </source>
</evidence>
<keyword evidence="4" id="KW-1185">Reference proteome</keyword>
<reference evidence="3 4" key="1">
    <citation type="submission" date="2020-09" db="EMBL/GenBank/DDBJ databases">
        <title>Pseudoxanthomonas sp. CAU 1598 isolated from sand of Yaerae Beach.</title>
        <authorList>
            <person name="Kim W."/>
        </authorList>
    </citation>
    <scope>NUCLEOTIDE SEQUENCE [LARGE SCALE GENOMIC DNA]</scope>
    <source>
        <strain evidence="3 4">CAU 1598</strain>
    </source>
</reference>
<dbReference type="Gene3D" id="3.40.50.1820">
    <property type="entry name" value="alpha/beta hydrolase"/>
    <property type="match status" value="1"/>
</dbReference>
<dbReference type="PANTHER" id="PTHR37946:SF1">
    <property type="entry name" value="SLL1969 PROTEIN"/>
    <property type="match status" value="1"/>
</dbReference>
<feature type="region of interest" description="Disordered" evidence="1">
    <location>
        <begin position="177"/>
        <end position="198"/>
    </location>
</feature>
<evidence type="ECO:0000313" key="4">
    <source>
        <dbReference type="Proteomes" id="UP000613768"/>
    </source>
</evidence>
<dbReference type="AlphaFoldDB" id="A0AAW3ZPX9"/>
<dbReference type="Proteomes" id="UP000613768">
    <property type="component" value="Unassembled WGS sequence"/>
</dbReference>
<evidence type="ECO:0000256" key="1">
    <source>
        <dbReference type="SAM" id="MobiDB-lite"/>
    </source>
</evidence>
<dbReference type="InterPro" id="IPR012908">
    <property type="entry name" value="PGAP1-ab_dom-like"/>
</dbReference>
<feature type="compositionally biased region" description="Polar residues" evidence="1">
    <location>
        <begin position="1"/>
        <end position="12"/>
    </location>
</feature>
<comment type="caution">
    <text evidence="3">The sequence shown here is derived from an EMBL/GenBank/DDBJ whole genome shotgun (WGS) entry which is preliminary data.</text>
</comment>
<feature type="region of interest" description="Disordered" evidence="1">
    <location>
        <begin position="1"/>
        <end position="22"/>
    </location>
</feature>
<keyword evidence="3" id="KW-0378">Hydrolase</keyword>
<evidence type="ECO:0000259" key="2">
    <source>
        <dbReference type="Pfam" id="PF07819"/>
    </source>
</evidence>
<dbReference type="SUPFAM" id="SSF53474">
    <property type="entry name" value="alpha/beta-Hydrolases"/>
    <property type="match status" value="1"/>
</dbReference>
<dbReference type="PANTHER" id="PTHR37946">
    <property type="entry name" value="SLL1969 PROTEIN"/>
    <property type="match status" value="1"/>
</dbReference>
<feature type="compositionally biased region" description="Low complexity" evidence="1">
    <location>
        <begin position="186"/>
        <end position="198"/>
    </location>
</feature>
<dbReference type="GO" id="GO:0016788">
    <property type="term" value="F:hydrolase activity, acting on ester bonds"/>
    <property type="evidence" value="ECO:0007669"/>
    <property type="project" value="InterPro"/>
</dbReference>
<feature type="domain" description="GPI inositol-deacylase PGAP1-like alpha/beta" evidence="2">
    <location>
        <begin position="236"/>
        <end position="295"/>
    </location>
</feature>
<accession>A0AAW3ZPX9</accession>
<dbReference type="RefSeq" id="WP_192031675.1">
    <property type="nucleotide sequence ID" value="NZ_JACYTR010000105.1"/>
</dbReference>
<proteinExistence type="predicted"/>
<name>A0AAW3ZPX9_9GAMM</name>
<organism evidence="3 4">
    <name type="scientific">Pseudomarimonas arenosa</name>
    <dbReference type="NCBI Taxonomy" id="2774145"/>
    <lineage>
        <taxon>Bacteria</taxon>
        <taxon>Pseudomonadati</taxon>
        <taxon>Pseudomonadota</taxon>
        <taxon>Gammaproteobacteria</taxon>
        <taxon>Lysobacterales</taxon>
        <taxon>Lysobacteraceae</taxon>
        <taxon>Pseudomarimonas</taxon>
    </lineage>
</organism>
<protein>
    <submittedName>
        <fullName evidence="3">Alpha/beta hydrolase</fullName>
    </submittedName>
</protein>
<dbReference type="InterPro" id="IPR029058">
    <property type="entry name" value="AB_hydrolase_fold"/>
</dbReference>
<gene>
    <name evidence="3" type="ORF">IFO71_21120</name>
</gene>
<dbReference type="Pfam" id="PF07819">
    <property type="entry name" value="PGAP1"/>
    <property type="match status" value="1"/>
</dbReference>
<dbReference type="EMBL" id="JACYTR010000105">
    <property type="protein sequence ID" value="MBD8528258.1"/>
    <property type="molecule type" value="Genomic_DNA"/>
</dbReference>
<sequence length="437" mass="45735">MTKQLQLDQRSTPGAGADSRALPSAAELRGAARLAVEGVRKVTQLAGAVHGGIQQVATLNALGSPNAAGGLAGLSYRVVEAVTGLVGHSLDALLGLLPDGDPQRPGSARSQALLSALNGVLGDWLESSANPLAIRMQLLHRGRPLKEDQTLALPGVEPGRVKLAVLLHGLCMHPQHWSAPADGQEEGAAPAETPGAPGPMEEMLTELGYCSLHLHYNSGRSIAGNAADLAEMLERLVKKWPGQIDSIVLIGHSMGGLVARGACALAEQTGQGWLSRTHKLVCLGSPHQGAPLERAGHGLEQLLAALPLVAPFARLARLRSAGITDLRHGSLQSATDGPTVLQPPAGLHLYLLAASRSLQPAVASRRRPRSDGLVPVASALGEHRQRARSLAVPASRKALLYGMHHLQILYHPTVSEQVRGWLLEPSGLGVALSDSDR</sequence>